<sequence length="1157" mass="133783">MFTPQRKAWSQSLRSAEKGKAVAFADDPPPPLSSLSVREDKTMVRLDAGNIEDWKKFKEVGLLDEAVMQRKDYEAFVDKVSRLERELFDYQHNMGLLLIEKREWGSKYEELSQELVEIEEILKREQSAHLIALSEVEEREEFLRKALSTEKQCVGDLERALRGIQEEHAQIQCSSQTKLAEAKTLAVGIEEKSSVVDKKLYNAEAKLSEINRKSAELDMKLREVEARESLLQKERLSLDTDREAFEATFYKQREDLKEWEMKLRQREEMLDKGRQNANEREEKVTEMEKNLKKKERELALLEKKFQSSNSSMKEKDIEISRRLADLDAEEKKSDSLKSTLEMKEKELLALELKLSAREKEGIQKLLGEQKDVLDLKLHELEMEMEQKQKSLDEEFRSKIEALGQREVEINHREKKLEKEEQALSKKVERVKEQSKELESQLKSLKVKEKIMKTKEKDLEKEKRQVLADGESLENLKGEIETIKAEISQQELQICKESEELKITREERSEHYRLQLELKQEIENTMLQREFLIKEAENLKQERERFEKEWEVLDEKKTDISRLQKEIDVENEKLRKLRHTEEERLKKEKQDVQEYIKKELEELELEKESFTDFMRHEKLVLSEKAKSDHAKMLEDFEKQRRILENEIQKKEDVEKSLQERERAFQEEMQRERNNIDVLKDVTEKKWEEVRSERHRLEDDKKEVELGKQQLADNRRDMLKDSDELMKLSRKVKKERESLVAKKNHFLQVVEKLRSCKGCEEVIKDLVVSDLQLPEYKEREAVSSPTSPLQDEMILNNSLGNIDPMGSNYSGSVKPVSWLRKCTSIFKLSPSKTKDGVGASVMTKLSPLSDVKFNTEGPESLGNVEGTKDVFENEPQPSGGISHGYSSPTDDHSYMDSLAEDSQQSVPKSSRHKPGRKNKSGISRTRSVKAVVEDAKKFLGKAPDEDSGYTEKTGRKRQRAQTSRVTESEQDFGDSEAQSDSVTAGGRRKKRQTIAPPVQVTGERRYNLRRHKIADKVASSNGTKTVGNKATGGKPEAVRSPEAVSGPSSALVADDIVQTTVQVEVSTVKNVISDDRVVRFEIPNDMVDDNGDAAKSAEQIELSEEVNGTEEQDVSIINEVENDYEEEGPEEEEEDEDDDEEEHPGEVSIGKKIFKFLIT</sequence>
<name>A0ACB9QA48_BAUVA</name>
<gene>
    <name evidence="1" type="ORF">L6164_001799</name>
</gene>
<evidence type="ECO:0000313" key="1">
    <source>
        <dbReference type="EMBL" id="KAI4357880.1"/>
    </source>
</evidence>
<organism evidence="1 2">
    <name type="scientific">Bauhinia variegata</name>
    <name type="common">Purple orchid tree</name>
    <name type="synonym">Phanera variegata</name>
    <dbReference type="NCBI Taxonomy" id="167791"/>
    <lineage>
        <taxon>Eukaryota</taxon>
        <taxon>Viridiplantae</taxon>
        <taxon>Streptophyta</taxon>
        <taxon>Embryophyta</taxon>
        <taxon>Tracheophyta</taxon>
        <taxon>Spermatophyta</taxon>
        <taxon>Magnoliopsida</taxon>
        <taxon>eudicotyledons</taxon>
        <taxon>Gunneridae</taxon>
        <taxon>Pentapetalae</taxon>
        <taxon>rosids</taxon>
        <taxon>fabids</taxon>
        <taxon>Fabales</taxon>
        <taxon>Fabaceae</taxon>
        <taxon>Cercidoideae</taxon>
        <taxon>Cercideae</taxon>
        <taxon>Bauhiniinae</taxon>
        <taxon>Bauhinia</taxon>
    </lineage>
</organism>
<evidence type="ECO:0000313" key="2">
    <source>
        <dbReference type="Proteomes" id="UP000828941"/>
    </source>
</evidence>
<reference evidence="1 2" key="1">
    <citation type="journal article" date="2022" name="DNA Res.">
        <title>Chromosomal-level genome assembly of the orchid tree Bauhinia variegata (Leguminosae; Cercidoideae) supports the allotetraploid origin hypothesis of Bauhinia.</title>
        <authorList>
            <person name="Zhong Y."/>
            <person name="Chen Y."/>
            <person name="Zheng D."/>
            <person name="Pang J."/>
            <person name="Liu Y."/>
            <person name="Luo S."/>
            <person name="Meng S."/>
            <person name="Qian L."/>
            <person name="Wei D."/>
            <person name="Dai S."/>
            <person name="Zhou R."/>
        </authorList>
    </citation>
    <scope>NUCLEOTIDE SEQUENCE [LARGE SCALE GENOMIC DNA]</scope>
    <source>
        <strain evidence="1">BV-YZ2020</strain>
    </source>
</reference>
<keyword evidence="2" id="KW-1185">Reference proteome</keyword>
<comment type="caution">
    <text evidence="1">The sequence shown here is derived from an EMBL/GenBank/DDBJ whole genome shotgun (WGS) entry which is preliminary data.</text>
</comment>
<accession>A0ACB9QA48</accession>
<protein>
    <submittedName>
        <fullName evidence="1">Uncharacterized protein</fullName>
    </submittedName>
</protein>
<dbReference type="EMBL" id="CM039426">
    <property type="protein sequence ID" value="KAI4357880.1"/>
    <property type="molecule type" value="Genomic_DNA"/>
</dbReference>
<dbReference type="Proteomes" id="UP000828941">
    <property type="component" value="Chromosome 1"/>
</dbReference>
<proteinExistence type="predicted"/>